<dbReference type="RefSeq" id="XP_068360316.1">
    <property type="nucleotide sequence ID" value="XM_068490031.1"/>
</dbReference>
<comment type="caution">
    <text evidence="3">The sequence shown here is derived from an EMBL/GenBank/DDBJ whole genome shotgun (WGS) entry which is preliminary data.</text>
</comment>
<dbReference type="Proteomes" id="UP000179807">
    <property type="component" value="Unassembled WGS sequence"/>
</dbReference>
<organism evidence="3 4">
    <name type="scientific">Tritrichomonas foetus</name>
    <dbReference type="NCBI Taxonomy" id="1144522"/>
    <lineage>
        <taxon>Eukaryota</taxon>
        <taxon>Metamonada</taxon>
        <taxon>Parabasalia</taxon>
        <taxon>Tritrichomonadida</taxon>
        <taxon>Tritrichomonadidae</taxon>
        <taxon>Tritrichomonas</taxon>
    </lineage>
</organism>
<proteinExistence type="predicted"/>
<dbReference type="AlphaFoldDB" id="A0A1J4KBW0"/>
<sequence length="318" mass="37297">MINFFHLHLSFFLNFYNSSIMKSVRTFRTARTPRTARTGPEIYMDLNNPVRNKTRTPLAPAPPAYTPRPRVHTQRQFTDTTSFRAVDEKTHSVESVINSGRKSKAAQVQAWIDEFNPSPIEVLRKIAQVSQPHQHLLNLICDELEKYPPEKLKDPIHELNDDAFDQITGIKIRSQDLEGETEELRIEEEELKRKLKEAEDNLAKTKDEYDRYKRLVSMSTFTSYEKEQEALKTNHQVELLTTKPVNTNDSKRYNSIWGENNHLRDETKKLQKKIDQERSKHHEYTQRKAMKIAEKRNVPLVESTTDEEFLKMNTVTPM</sequence>
<accession>A0A1J4KBW0</accession>
<evidence type="ECO:0000313" key="4">
    <source>
        <dbReference type="Proteomes" id="UP000179807"/>
    </source>
</evidence>
<gene>
    <name evidence="3" type="ORF">TRFO_01314</name>
</gene>
<dbReference type="EMBL" id="MLAK01000704">
    <property type="protein sequence ID" value="OHT07180.1"/>
    <property type="molecule type" value="Genomic_DNA"/>
</dbReference>
<dbReference type="GeneID" id="94824735"/>
<feature type="coiled-coil region" evidence="1">
    <location>
        <begin position="260"/>
        <end position="287"/>
    </location>
</feature>
<dbReference type="OrthoDB" id="10602654at2759"/>
<name>A0A1J4KBW0_9EUKA</name>
<keyword evidence="4" id="KW-1185">Reference proteome</keyword>
<feature type="region of interest" description="Disordered" evidence="2">
    <location>
        <begin position="40"/>
        <end position="75"/>
    </location>
</feature>
<protein>
    <submittedName>
        <fullName evidence="3">Uncharacterized protein</fullName>
    </submittedName>
</protein>
<keyword evidence="1" id="KW-0175">Coiled coil</keyword>
<dbReference type="VEuPathDB" id="TrichDB:TRFO_01314"/>
<feature type="coiled-coil region" evidence="1">
    <location>
        <begin position="174"/>
        <end position="215"/>
    </location>
</feature>
<dbReference type="SUPFAM" id="SSF58100">
    <property type="entry name" value="Bacterial hemolysins"/>
    <property type="match status" value="1"/>
</dbReference>
<reference evidence="3" key="1">
    <citation type="submission" date="2016-10" db="EMBL/GenBank/DDBJ databases">
        <authorList>
            <person name="Benchimol M."/>
            <person name="Almeida L.G."/>
            <person name="Vasconcelos A.T."/>
            <person name="Perreira-Neves A."/>
            <person name="Rosa I.A."/>
            <person name="Tasca T."/>
            <person name="Bogo M.R."/>
            <person name="de Souza W."/>
        </authorList>
    </citation>
    <scope>NUCLEOTIDE SEQUENCE [LARGE SCALE GENOMIC DNA]</scope>
    <source>
        <strain evidence="3">K</strain>
    </source>
</reference>
<evidence type="ECO:0000256" key="2">
    <source>
        <dbReference type="SAM" id="MobiDB-lite"/>
    </source>
</evidence>
<evidence type="ECO:0000256" key="1">
    <source>
        <dbReference type="SAM" id="Coils"/>
    </source>
</evidence>
<evidence type="ECO:0000313" key="3">
    <source>
        <dbReference type="EMBL" id="OHT07180.1"/>
    </source>
</evidence>